<dbReference type="EMBL" id="QKWP01000482">
    <property type="protein sequence ID" value="RIB19307.1"/>
    <property type="molecule type" value="Genomic_DNA"/>
</dbReference>
<protein>
    <submittedName>
        <fullName evidence="2">Uncharacterized protein</fullName>
    </submittedName>
</protein>
<feature type="coiled-coil region" evidence="1">
    <location>
        <begin position="267"/>
        <end position="329"/>
    </location>
</feature>
<accession>A0A397VD97</accession>
<keyword evidence="1" id="KW-0175">Coiled coil</keyword>
<name>A0A397VD97_9GLOM</name>
<dbReference type="OrthoDB" id="2492820at2759"/>
<proteinExistence type="predicted"/>
<dbReference type="AlphaFoldDB" id="A0A397VD97"/>
<comment type="caution">
    <text evidence="2">The sequence shown here is derived from an EMBL/GenBank/DDBJ whole genome shotgun (WGS) entry which is preliminary data.</text>
</comment>
<gene>
    <name evidence="2" type="ORF">C2G38_2245221</name>
</gene>
<evidence type="ECO:0000256" key="1">
    <source>
        <dbReference type="SAM" id="Coils"/>
    </source>
</evidence>
<evidence type="ECO:0000313" key="2">
    <source>
        <dbReference type="EMBL" id="RIB19307.1"/>
    </source>
</evidence>
<keyword evidence="3" id="KW-1185">Reference proteome</keyword>
<evidence type="ECO:0000313" key="3">
    <source>
        <dbReference type="Proteomes" id="UP000266673"/>
    </source>
</evidence>
<dbReference type="Proteomes" id="UP000266673">
    <property type="component" value="Unassembled WGS sequence"/>
</dbReference>
<reference evidence="2 3" key="1">
    <citation type="submission" date="2018-06" db="EMBL/GenBank/DDBJ databases">
        <title>Comparative genomics reveals the genomic features of Rhizophagus irregularis, R. cerebriforme, R. diaphanum and Gigaspora rosea, and their symbiotic lifestyle signature.</title>
        <authorList>
            <person name="Morin E."/>
            <person name="San Clemente H."/>
            <person name="Chen E.C.H."/>
            <person name="De La Providencia I."/>
            <person name="Hainaut M."/>
            <person name="Kuo A."/>
            <person name="Kohler A."/>
            <person name="Murat C."/>
            <person name="Tang N."/>
            <person name="Roy S."/>
            <person name="Loubradou J."/>
            <person name="Henrissat B."/>
            <person name="Grigoriev I.V."/>
            <person name="Corradi N."/>
            <person name="Roux C."/>
            <person name="Martin F.M."/>
        </authorList>
    </citation>
    <scope>NUCLEOTIDE SEQUENCE [LARGE SCALE GENOMIC DNA]</scope>
    <source>
        <strain evidence="2 3">DAOM 194757</strain>
    </source>
</reference>
<feature type="coiled-coil region" evidence="1">
    <location>
        <begin position="160"/>
        <end position="194"/>
    </location>
</feature>
<sequence>MNMKDIVNCFPKELIRGISFSNQHKLHNDLRTIREQHNFTNKFFTAVRCYTNGLEKKIVKGYKGKSPIEEYDTSQLSDSQLSYSGDQHEEFNNQFPPIPPIMLIDQELNDLNDQSIPPINLILFTFNNLILNNVNEALIYSNEKLFGILENGYFEFVMKHENLEAKHAELKERNQALESQNTILKTENADLKLKDEDLKTKYAPANHAWCPVPRRIIGSLKELHTPPGRYIVLTRFLSSTRLEPATLRIRPQSTLSDPGSAVIDSEYKKFKSLYKDLEAKIAESEIKLRDISKKYDKLLTEHSNLKVIYAAFENNYKALQAKDRKNEEEMKKI</sequence>
<organism evidence="2 3">
    <name type="scientific">Gigaspora rosea</name>
    <dbReference type="NCBI Taxonomy" id="44941"/>
    <lineage>
        <taxon>Eukaryota</taxon>
        <taxon>Fungi</taxon>
        <taxon>Fungi incertae sedis</taxon>
        <taxon>Mucoromycota</taxon>
        <taxon>Glomeromycotina</taxon>
        <taxon>Glomeromycetes</taxon>
        <taxon>Diversisporales</taxon>
        <taxon>Gigasporaceae</taxon>
        <taxon>Gigaspora</taxon>
    </lineage>
</organism>